<reference evidence="2 3" key="1">
    <citation type="submission" date="2015-09" db="EMBL/GenBank/DDBJ databases">
        <title>Host preference determinants of Valsa canker pathogens revealed by comparative genomics.</title>
        <authorList>
            <person name="Yin Z."/>
            <person name="Huang L."/>
        </authorList>
    </citation>
    <scope>NUCLEOTIDE SEQUENCE [LARGE SCALE GENOMIC DNA]</scope>
    <source>
        <strain evidence="2 3">03-1</strain>
    </source>
</reference>
<feature type="compositionally biased region" description="Polar residues" evidence="1">
    <location>
        <begin position="387"/>
        <end position="416"/>
    </location>
</feature>
<accession>A0A423VCU9</accession>
<name>A0A423VCU9_9PEZI</name>
<dbReference type="AlphaFoldDB" id="A0A423VCU9"/>
<organism evidence="2 3">
    <name type="scientific">Cytospora schulzeri</name>
    <dbReference type="NCBI Taxonomy" id="448051"/>
    <lineage>
        <taxon>Eukaryota</taxon>
        <taxon>Fungi</taxon>
        <taxon>Dikarya</taxon>
        <taxon>Ascomycota</taxon>
        <taxon>Pezizomycotina</taxon>
        <taxon>Sordariomycetes</taxon>
        <taxon>Sordariomycetidae</taxon>
        <taxon>Diaporthales</taxon>
        <taxon>Cytosporaceae</taxon>
        <taxon>Cytospora</taxon>
    </lineage>
</organism>
<comment type="caution">
    <text evidence="2">The sequence shown here is derived from an EMBL/GenBank/DDBJ whole genome shotgun (WGS) entry which is preliminary data.</text>
</comment>
<feature type="region of interest" description="Disordered" evidence="1">
    <location>
        <begin position="1"/>
        <end position="20"/>
    </location>
</feature>
<evidence type="ECO:0000313" key="3">
    <source>
        <dbReference type="Proteomes" id="UP000283895"/>
    </source>
</evidence>
<feature type="compositionally biased region" description="Polar residues" evidence="1">
    <location>
        <begin position="1"/>
        <end position="10"/>
    </location>
</feature>
<dbReference type="OrthoDB" id="3635128at2759"/>
<feature type="compositionally biased region" description="Acidic residues" evidence="1">
    <location>
        <begin position="357"/>
        <end position="386"/>
    </location>
</feature>
<feature type="compositionally biased region" description="Low complexity" evidence="1">
    <location>
        <begin position="339"/>
        <end position="356"/>
    </location>
</feature>
<evidence type="ECO:0000313" key="2">
    <source>
        <dbReference type="EMBL" id="ROV88736.1"/>
    </source>
</evidence>
<feature type="compositionally biased region" description="Low complexity" evidence="1">
    <location>
        <begin position="510"/>
        <end position="522"/>
    </location>
</feature>
<evidence type="ECO:0000256" key="1">
    <source>
        <dbReference type="SAM" id="MobiDB-lite"/>
    </source>
</evidence>
<proteinExistence type="predicted"/>
<keyword evidence="3" id="KW-1185">Reference proteome</keyword>
<dbReference type="EMBL" id="LKEA01000076">
    <property type="protein sequence ID" value="ROV88736.1"/>
    <property type="molecule type" value="Genomic_DNA"/>
</dbReference>
<sequence>MPTGVSQQRQAIDGARNPIAPGAEYTSLRRITRRLPDDPEHVLDGVDTTHADLSWTAREDGDDINPSTGEPWLFPKKRGRKVGSNLEDFKDEIEERTKNGQGCKAISEALVAKGVDTSSRAVARQRMKWGLRQRAPRRMTEQGIANIRKAHLEQAKRMANSDPVPVKRVRIRVMRKAEITRMTKEGMSPAEIAKNLEARGVKLKRGAATIERLRTVWGLVPDSQRNVNNVRQFCRNQAMRSQKEQFENIARELGIEDVNGWVKSKMDEDVALDARREHAYKLMGDLRPKQIDPGLLRRNAQHLRYLREKNRAQPEGAQFEGPGLQQQAAVPGQGNVPMATEESSGTAAAAEAAAVDAAEDAAQEENEFSIDEDELDSVAGDDDDGANEQQRSTQKSAKAQQSIPGSMDIDQSGSMSPQDPPAAQAMNQAPQLPVPQPASGSSAPQPAQAYGQGHVPPANINAYQGALPQFPPAPPGQVVNSAPHPNAQNGVGYGQDWQRRLPESGQPIFNGNGQPTPGQQQGRPVEGQIAPPFAPSSFHPPSQGWMEPRSLGPIAPRPIAPRPAASRPLAPRPIAPRLPAVHTPPGEAELMAKYGLFPFATFNKAPQKYLTPMGLITTEGYEYLPSAPPPPVTPGSIYQAPPSQQPFPPQVTMMTQTYPQAHYLQNPQLLPPDVIMVPPPPPPKVSKIPAPPLVIPPEEVEKHKEEYKTIEQYQKATQECLEFLAARANNRPLVDSLTGMPPSLKDIANVKERLREAANAMLEVI</sequence>
<feature type="compositionally biased region" description="Low complexity" evidence="1">
    <location>
        <begin position="421"/>
        <end position="449"/>
    </location>
</feature>
<feature type="region of interest" description="Disordered" evidence="1">
    <location>
        <begin position="326"/>
        <end position="581"/>
    </location>
</feature>
<gene>
    <name evidence="2" type="ORF">VMCG_10066</name>
</gene>
<dbReference type="STRING" id="356882.A0A423VCU9"/>
<dbReference type="Proteomes" id="UP000283895">
    <property type="component" value="Unassembled WGS sequence"/>
</dbReference>
<protein>
    <submittedName>
        <fullName evidence="2">Uncharacterized protein</fullName>
    </submittedName>
</protein>